<name>A0A1M6FX74_9FIRM</name>
<evidence type="ECO:0000259" key="8">
    <source>
        <dbReference type="PROSITE" id="PS51379"/>
    </source>
</evidence>
<accession>A0A1M6FX74</accession>
<dbReference type="RefSeq" id="WP_207648335.1">
    <property type="nucleotide sequence ID" value="NZ_FQZS01000013.1"/>
</dbReference>
<keyword evidence="7" id="KW-0812">Transmembrane</keyword>
<dbReference type="Gene3D" id="3.30.70.20">
    <property type="match status" value="1"/>
</dbReference>
<keyword evidence="4" id="KW-0249">Electron transport</keyword>
<evidence type="ECO:0000256" key="4">
    <source>
        <dbReference type="ARBA" id="ARBA00022982"/>
    </source>
</evidence>
<keyword evidence="3" id="KW-0479">Metal-binding</keyword>
<evidence type="ECO:0000313" key="10">
    <source>
        <dbReference type="Proteomes" id="UP000184442"/>
    </source>
</evidence>
<feature type="domain" description="4Fe-4S ferredoxin-type" evidence="8">
    <location>
        <begin position="249"/>
        <end position="273"/>
    </location>
</feature>
<keyword evidence="7" id="KW-1133">Transmembrane helix</keyword>
<dbReference type="EMBL" id="FQZS01000013">
    <property type="protein sequence ID" value="SHJ02264.1"/>
    <property type="molecule type" value="Genomic_DNA"/>
</dbReference>
<organism evidence="9 10">
    <name type="scientific">Lutispora thermophila DSM 19022</name>
    <dbReference type="NCBI Taxonomy" id="1122184"/>
    <lineage>
        <taxon>Bacteria</taxon>
        <taxon>Bacillati</taxon>
        <taxon>Bacillota</taxon>
        <taxon>Clostridia</taxon>
        <taxon>Lutisporales</taxon>
        <taxon>Lutisporaceae</taxon>
        <taxon>Lutispora</taxon>
    </lineage>
</organism>
<evidence type="ECO:0000256" key="7">
    <source>
        <dbReference type="SAM" id="Phobius"/>
    </source>
</evidence>
<protein>
    <submittedName>
        <fullName evidence="9">4Fe-4S binding domain-containing protein</fullName>
    </submittedName>
</protein>
<dbReference type="GO" id="GO:0005886">
    <property type="term" value="C:plasma membrane"/>
    <property type="evidence" value="ECO:0007669"/>
    <property type="project" value="TreeGrafter"/>
</dbReference>
<dbReference type="PROSITE" id="PS00198">
    <property type="entry name" value="4FE4S_FER_1"/>
    <property type="match status" value="1"/>
</dbReference>
<feature type="transmembrane region" description="Helical" evidence="7">
    <location>
        <begin position="120"/>
        <end position="137"/>
    </location>
</feature>
<dbReference type="Pfam" id="PF12801">
    <property type="entry name" value="Fer4_5"/>
    <property type="match status" value="3"/>
</dbReference>
<proteinExistence type="predicted"/>
<evidence type="ECO:0000256" key="1">
    <source>
        <dbReference type="ARBA" id="ARBA00022448"/>
    </source>
</evidence>
<feature type="domain" description="4Fe-4S ferredoxin-type" evidence="8">
    <location>
        <begin position="219"/>
        <end position="248"/>
    </location>
</feature>
<feature type="transmembrane region" description="Helical" evidence="7">
    <location>
        <begin position="72"/>
        <end position="99"/>
    </location>
</feature>
<dbReference type="Proteomes" id="UP000184442">
    <property type="component" value="Unassembled WGS sequence"/>
</dbReference>
<evidence type="ECO:0000256" key="6">
    <source>
        <dbReference type="ARBA" id="ARBA00023014"/>
    </source>
</evidence>
<dbReference type="GO" id="GO:0051539">
    <property type="term" value="F:4 iron, 4 sulfur cluster binding"/>
    <property type="evidence" value="ECO:0007669"/>
    <property type="project" value="UniProtKB-KW"/>
</dbReference>
<evidence type="ECO:0000313" key="9">
    <source>
        <dbReference type="EMBL" id="SHJ02264.1"/>
    </source>
</evidence>
<keyword evidence="2" id="KW-0004">4Fe-4S</keyword>
<dbReference type="InterPro" id="IPR017896">
    <property type="entry name" value="4Fe4S_Fe-S-bd"/>
</dbReference>
<dbReference type="PANTHER" id="PTHR30176:SF3">
    <property type="entry name" value="FERREDOXIN-TYPE PROTEIN NAPH"/>
    <property type="match status" value="1"/>
</dbReference>
<keyword evidence="7" id="KW-0472">Membrane</keyword>
<dbReference type="Pfam" id="PF13237">
    <property type="entry name" value="Fer4_10"/>
    <property type="match status" value="1"/>
</dbReference>
<feature type="transmembrane region" description="Helical" evidence="7">
    <location>
        <begin position="177"/>
        <end position="195"/>
    </location>
</feature>
<keyword evidence="10" id="KW-1185">Reference proteome</keyword>
<dbReference type="PROSITE" id="PS51379">
    <property type="entry name" value="4FE4S_FER_2"/>
    <property type="match status" value="2"/>
</dbReference>
<keyword evidence="5" id="KW-0408">Iron</keyword>
<keyword evidence="1" id="KW-0813">Transport</keyword>
<sequence length="296" mass="32577">MASINRRVVQLASTIIGNGYIEGFAKGTIYRGKLKSVCFPGLNCYSCPGAYTSCPIGSLQSVAAGFKHQVSLYVIGFLMLIGTLGGRLVCGWLCPFGFFQEILYKIPSKKFKLPKLLSKFKYFFLLVFVLLLPAFLTNEVGVGLPYFCKYICPAGTLEAGIPLVIKNAALREAIGILFYWKLGLLIATIIFSMLMSRPFCRAVCPLGAMYSLFNSVSFYRMNVDKTKCTKCNECNKNCPVGIKVYENANSPECIRCGKCIGKCPTNAVKSCFITHKKGRFNHEKVLDAGSGADNCH</sequence>
<dbReference type="AlphaFoldDB" id="A0A1M6FX74"/>
<dbReference type="InterPro" id="IPR051684">
    <property type="entry name" value="Electron_Trans/Redox"/>
</dbReference>
<dbReference type="InterPro" id="IPR017900">
    <property type="entry name" value="4Fe4S_Fe_S_CS"/>
</dbReference>
<evidence type="ECO:0000256" key="3">
    <source>
        <dbReference type="ARBA" id="ARBA00022723"/>
    </source>
</evidence>
<dbReference type="STRING" id="1122184.SAMN02745176_02148"/>
<gene>
    <name evidence="9" type="ORF">SAMN02745176_02148</name>
</gene>
<dbReference type="SUPFAM" id="SSF54862">
    <property type="entry name" value="4Fe-4S ferredoxins"/>
    <property type="match status" value="1"/>
</dbReference>
<dbReference type="GO" id="GO:0046872">
    <property type="term" value="F:metal ion binding"/>
    <property type="evidence" value="ECO:0007669"/>
    <property type="project" value="UniProtKB-KW"/>
</dbReference>
<evidence type="ECO:0000256" key="2">
    <source>
        <dbReference type="ARBA" id="ARBA00022485"/>
    </source>
</evidence>
<keyword evidence="6" id="KW-0411">Iron-sulfur</keyword>
<evidence type="ECO:0000256" key="5">
    <source>
        <dbReference type="ARBA" id="ARBA00023004"/>
    </source>
</evidence>
<dbReference type="PANTHER" id="PTHR30176">
    <property type="entry name" value="FERREDOXIN-TYPE PROTEIN NAPH"/>
    <property type="match status" value="1"/>
</dbReference>
<reference evidence="9 10" key="1">
    <citation type="submission" date="2016-11" db="EMBL/GenBank/DDBJ databases">
        <authorList>
            <person name="Jaros S."/>
            <person name="Januszkiewicz K."/>
            <person name="Wedrychowicz H."/>
        </authorList>
    </citation>
    <scope>NUCLEOTIDE SEQUENCE [LARGE SCALE GENOMIC DNA]</scope>
    <source>
        <strain evidence="9 10">DSM 19022</strain>
    </source>
</reference>